<dbReference type="Proteomes" id="UP000263014">
    <property type="component" value="Unassembled WGS sequence"/>
</dbReference>
<dbReference type="AlphaFoldDB" id="A0A374P0N7"/>
<name>A0A374P0N7_9FIRM</name>
<accession>A0A374P0N7</accession>
<protein>
    <submittedName>
        <fullName evidence="2">Uncharacterized protein</fullName>
    </submittedName>
</protein>
<organism evidence="2 3">
    <name type="scientific">Hungatella hathewayi</name>
    <dbReference type="NCBI Taxonomy" id="154046"/>
    <lineage>
        <taxon>Bacteria</taxon>
        <taxon>Bacillati</taxon>
        <taxon>Bacillota</taxon>
        <taxon>Clostridia</taxon>
        <taxon>Lachnospirales</taxon>
        <taxon>Lachnospiraceae</taxon>
        <taxon>Hungatella</taxon>
    </lineage>
</organism>
<feature type="region of interest" description="Disordered" evidence="1">
    <location>
        <begin position="64"/>
        <end position="88"/>
    </location>
</feature>
<evidence type="ECO:0000256" key="1">
    <source>
        <dbReference type="SAM" id="MobiDB-lite"/>
    </source>
</evidence>
<proteinExistence type="predicted"/>
<comment type="caution">
    <text evidence="2">The sequence shown here is derived from an EMBL/GenBank/DDBJ whole genome shotgun (WGS) entry which is preliminary data.</text>
</comment>
<sequence>MGRSDLQGTPWHYEYAKSERVCDSTNCVFNIGYCSCKASVNHKNKCAGKLNCDEFEKQMKSLKHKDIKNIKSQQQSAKQQKFSSNKSTKTKKNVKIISIGDNIVVVHYKTNEQINISIRDSKNPFVGKRLDEIVTIKGEMYSIRKIMKIKNS</sequence>
<feature type="compositionally biased region" description="Low complexity" evidence="1">
    <location>
        <begin position="70"/>
        <end position="87"/>
    </location>
</feature>
<gene>
    <name evidence="2" type="ORF">DXD79_25145</name>
</gene>
<evidence type="ECO:0000313" key="2">
    <source>
        <dbReference type="EMBL" id="RGI98824.1"/>
    </source>
</evidence>
<dbReference type="EMBL" id="QSON01000015">
    <property type="protein sequence ID" value="RGI98824.1"/>
    <property type="molecule type" value="Genomic_DNA"/>
</dbReference>
<evidence type="ECO:0000313" key="3">
    <source>
        <dbReference type="Proteomes" id="UP000263014"/>
    </source>
</evidence>
<reference evidence="2 3" key="1">
    <citation type="submission" date="2018-08" db="EMBL/GenBank/DDBJ databases">
        <title>A genome reference for cultivated species of the human gut microbiota.</title>
        <authorList>
            <person name="Zou Y."/>
            <person name="Xue W."/>
            <person name="Luo G."/>
        </authorList>
    </citation>
    <scope>NUCLEOTIDE SEQUENCE [LARGE SCALE GENOMIC DNA]</scope>
    <source>
        <strain evidence="2 3">TM09-12</strain>
    </source>
</reference>
<dbReference type="RefSeq" id="WP_117632453.1">
    <property type="nucleotide sequence ID" value="NZ_QSON01000015.1"/>
</dbReference>